<dbReference type="OrthoDB" id="2447505at2759"/>
<gene>
    <name evidence="1" type="ORF">ALEPTO_LOCUS7044</name>
</gene>
<name>A0A9N9BUC5_9GLOM</name>
<dbReference type="Proteomes" id="UP000789508">
    <property type="component" value="Unassembled WGS sequence"/>
</dbReference>
<comment type="caution">
    <text evidence="1">The sequence shown here is derived from an EMBL/GenBank/DDBJ whole genome shotgun (WGS) entry which is preliminary data.</text>
</comment>
<organism evidence="1 2">
    <name type="scientific">Ambispora leptoticha</name>
    <dbReference type="NCBI Taxonomy" id="144679"/>
    <lineage>
        <taxon>Eukaryota</taxon>
        <taxon>Fungi</taxon>
        <taxon>Fungi incertae sedis</taxon>
        <taxon>Mucoromycota</taxon>
        <taxon>Glomeromycotina</taxon>
        <taxon>Glomeromycetes</taxon>
        <taxon>Archaeosporales</taxon>
        <taxon>Ambisporaceae</taxon>
        <taxon>Ambispora</taxon>
    </lineage>
</organism>
<evidence type="ECO:0000313" key="2">
    <source>
        <dbReference type="Proteomes" id="UP000789508"/>
    </source>
</evidence>
<accession>A0A9N9BUC5</accession>
<evidence type="ECO:0000313" key="1">
    <source>
        <dbReference type="EMBL" id="CAG8576211.1"/>
    </source>
</evidence>
<proteinExistence type="predicted"/>
<reference evidence="1" key="1">
    <citation type="submission" date="2021-06" db="EMBL/GenBank/DDBJ databases">
        <authorList>
            <person name="Kallberg Y."/>
            <person name="Tangrot J."/>
            <person name="Rosling A."/>
        </authorList>
    </citation>
    <scope>NUCLEOTIDE SEQUENCE</scope>
    <source>
        <strain evidence="1">FL130A</strain>
    </source>
</reference>
<keyword evidence="2" id="KW-1185">Reference proteome</keyword>
<sequence length="151" mass="17154">MSNLIEISSQISTSSLQKNYSNNNQDPLLFESDANIGSFQTSQSKDTTREVDIITSSLKYTSKFIPIDKSLNKKIKKRDKKKADEKKESNILNKLIDKLIVDPPEDLETSSLAMYTLTSNMNMTKLETFISLYQNITNAKSNNDKISYEVL</sequence>
<protein>
    <submittedName>
        <fullName evidence="1">6441_t:CDS:1</fullName>
    </submittedName>
</protein>
<dbReference type="AlphaFoldDB" id="A0A9N9BUC5"/>
<dbReference type="EMBL" id="CAJVPS010002783">
    <property type="protein sequence ID" value="CAG8576211.1"/>
    <property type="molecule type" value="Genomic_DNA"/>
</dbReference>